<dbReference type="PROSITE" id="PS50878">
    <property type="entry name" value="RT_POL"/>
    <property type="match status" value="1"/>
</dbReference>
<comment type="caution">
    <text evidence="3">The sequence shown here is derived from an EMBL/GenBank/DDBJ whole genome shotgun (WGS) entry which is preliminary data.</text>
</comment>
<dbReference type="CDD" id="cd01650">
    <property type="entry name" value="RT_nLTR_like"/>
    <property type="match status" value="1"/>
</dbReference>
<accession>A0A0J7KGF7</accession>
<dbReference type="AlphaFoldDB" id="A0A0J7KGF7"/>
<evidence type="ECO:0000256" key="1">
    <source>
        <dbReference type="SAM" id="MobiDB-lite"/>
    </source>
</evidence>
<evidence type="ECO:0000259" key="2">
    <source>
        <dbReference type="PROSITE" id="PS50878"/>
    </source>
</evidence>
<dbReference type="Gene3D" id="3.60.10.10">
    <property type="entry name" value="Endonuclease/exonuclease/phosphatase"/>
    <property type="match status" value="1"/>
</dbReference>
<dbReference type="EMBL" id="LBMM01007694">
    <property type="protein sequence ID" value="KMQ89503.1"/>
    <property type="molecule type" value="Genomic_DNA"/>
</dbReference>
<dbReference type="Pfam" id="PF00078">
    <property type="entry name" value="RVT_1"/>
    <property type="match status" value="1"/>
</dbReference>
<protein>
    <submittedName>
        <fullName evidence="3">Endonuclease-reverse transcriptase</fullName>
    </submittedName>
</protein>
<dbReference type="SUPFAM" id="SSF56672">
    <property type="entry name" value="DNA/RNA polymerases"/>
    <property type="match status" value="1"/>
</dbReference>
<dbReference type="InterPro" id="IPR005135">
    <property type="entry name" value="Endo/exonuclease/phosphatase"/>
</dbReference>
<evidence type="ECO:0000313" key="3">
    <source>
        <dbReference type="EMBL" id="KMQ89503.1"/>
    </source>
</evidence>
<dbReference type="InterPro" id="IPR036691">
    <property type="entry name" value="Endo/exonu/phosph_ase_sf"/>
</dbReference>
<keyword evidence="3" id="KW-0695">RNA-directed DNA polymerase</keyword>
<dbReference type="InterPro" id="IPR000477">
    <property type="entry name" value="RT_dom"/>
</dbReference>
<feature type="region of interest" description="Disordered" evidence="1">
    <location>
        <begin position="231"/>
        <end position="256"/>
    </location>
</feature>
<proteinExistence type="predicted"/>
<dbReference type="GO" id="GO:0003964">
    <property type="term" value="F:RNA-directed DNA polymerase activity"/>
    <property type="evidence" value="ECO:0007669"/>
    <property type="project" value="UniProtKB-KW"/>
</dbReference>
<keyword evidence="3" id="KW-0808">Transferase</keyword>
<dbReference type="Proteomes" id="UP000036403">
    <property type="component" value="Unassembled WGS sequence"/>
</dbReference>
<keyword evidence="3" id="KW-0378">Hydrolase</keyword>
<evidence type="ECO:0000313" key="4">
    <source>
        <dbReference type="Proteomes" id="UP000036403"/>
    </source>
</evidence>
<dbReference type="Pfam" id="PF03372">
    <property type="entry name" value="Exo_endo_phos"/>
    <property type="match status" value="1"/>
</dbReference>
<gene>
    <name evidence="3" type="ORF">RF55_10863</name>
</gene>
<dbReference type="PANTHER" id="PTHR47027:SF8">
    <property type="entry name" value="RIBONUCLEASE H"/>
    <property type="match status" value="1"/>
</dbReference>
<feature type="region of interest" description="Disordered" evidence="1">
    <location>
        <begin position="70"/>
        <end position="89"/>
    </location>
</feature>
<keyword evidence="4" id="KW-1185">Reference proteome</keyword>
<sequence>MAYGNVSYHDALRIVTGQEEGPEVGYDRYEAPMRWPRLPVSYADISINHPRQEEIPKARRGLALHRYDSEMEEERRLSPRQRKRDTAEWQEVAYERPVTREFQENMSGTEYEDIGQDRWDQRSTKVASNIDLIFAEVNIVDSITYNQIKDTWGSDHFPLDISIDVTIIQYEKITNRISKKKTNWTAYTEYVEKEVETLGLKVKQGSLQERYFRLTELMKVAVNIASGRISKRKGKDTAGSQRKQNRGPINRSNGGTLSARRLLRKEKLRIYKRTQDLHSTTSLKYIWNVITFKKAWNKVRWNKWQEVDREQVIREEIDKLSPPGVSEADEQERDDEIVNESHPLVDLDIVGEISGDKKHQERRTLEQLRYTNKDIHIIDKISQKHWLCKNVIVINTARDQRVLVLQELELYLTRVKRCLCNSHAVYFSGSDDTSRNSVAFVIPSELAGSVLGYNTVSDRIISVRIKAAPCVLNFIQVYAPTADADAEDIDNFYSSLQTTIEKTSNREITVIMGDWNAKVGRTDNDNHIRNAVGRYGIGTRNERENNTPGRHQITVPKIDYILINNRWRSAILSAKTLPGADCGSDHKLLAFKLRVRMKRCKGAAVKAKLPPITDQSAFLSRLNHEIASTDMEELTDPDDLWNRLKDVIETSLIEQQSKERAKNRDWISANTFKIIEERRKLLATGLNNTKAIDEYRRLSSSIQTNCRRDKNNFLNDICADIQLHANRFQSKDVFHKIKQITRKFKPRTWTISDENGVPVTEIDSIIETWRRYCERLYAKDELVVASRREEYEREPHILIEEVERAVGRLANNKVWTTTVWPKEWITSVIVPLHKKGPTCKCENYRLIALITHASKILLHIIHSRLQPFADRQIAPEQAGFVSGRGTREQILNLRQLIEKAREYYMPMFLCFVDYEKAFDNVKWHLLWPILGEMGFPLHLIYFIKNLYENSTAVVRLESTTSQGSRVPPLKTRKSVIRKGVRQGCILSPLLYNIYSEYIMRQVLEDWNGGVTIGGEKISNLRYADDTLLVARSKEELLALLDRLNNTSLDYGLHINNTKTRIMIVDREHNFPGTSRIDRFEVVDKFVYMGALINNRGDCGEEIRRRIQLGRVAMSLSKESRKGSDDEVAHQPDGPMQLKQLLNTNMEEAVRATINRDGWRTTIRDAIRDMEGQA</sequence>
<name>A0A0J7KGF7_LASNI</name>
<dbReference type="PaxDb" id="67767-A0A0J7KGF7"/>
<organism evidence="3 4">
    <name type="scientific">Lasius niger</name>
    <name type="common">Black garden ant</name>
    <dbReference type="NCBI Taxonomy" id="67767"/>
    <lineage>
        <taxon>Eukaryota</taxon>
        <taxon>Metazoa</taxon>
        <taxon>Ecdysozoa</taxon>
        <taxon>Arthropoda</taxon>
        <taxon>Hexapoda</taxon>
        <taxon>Insecta</taxon>
        <taxon>Pterygota</taxon>
        <taxon>Neoptera</taxon>
        <taxon>Endopterygota</taxon>
        <taxon>Hymenoptera</taxon>
        <taxon>Apocrita</taxon>
        <taxon>Aculeata</taxon>
        <taxon>Formicoidea</taxon>
        <taxon>Formicidae</taxon>
        <taxon>Formicinae</taxon>
        <taxon>Lasius</taxon>
        <taxon>Lasius</taxon>
    </lineage>
</organism>
<dbReference type="InterPro" id="IPR043502">
    <property type="entry name" value="DNA/RNA_pol_sf"/>
</dbReference>
<dbReference type="PANTHER" id="PTHR47027">
    <property type="entry name" value="REVERSE TRANSCRIPTASE DOMAIN-CONTAINING PROTEIN"/>
    <property type="match status" value="1"/>
</dbReference>
<keyword evidence="3" id="KW-0255">Endonuclease</keyword>
<dbReference type="OrthoDB" id="410104at2759"/>
<keyword evidence="3" id="KW-0548">Nucleotidyltransferase</keyword>
<dbReference type="GO" id="GO:0004519">
    <property type="term" value="F:endonuclease activity"/>
    <property type="evidence" value="ECO:0007669"/>
    <property type="project" value="UniProtKB-KW"/>
</dbReference>
<feature type="domain" description="Reverse transcriptase" evidence="2">
    <location>
        <begin position="813"/>
        <end position="1092"/>
    </location>
</feature>
<reference evidence="3 4" key="1">
    <citation type="submission" date="2015-04" db="EMBL/GenBank/DDBJ databases">
        <title>Lasius niger genome sequencing.</title>
        <authorList>
            <person name="Konorov E.A."/>
            <person name="Nikitin M.A."/>
            <person name="Kirill M.V."/>
            <person name="Chang P."/>
        </authorList>
    </citation>
    <scope>NUCLEOTIDE SEQUENCE [LARGE SCALE GENOMIC DNA]</scope>
    <source>
        <tissue evidence="3">Whole</tissue>
    </source>
</reference>
<dbReference type="STRING" id="67767.A0A0J7KGF7"/>
<dbReference type="CDD" id="cd09076">
    <property type="entry name" value="L1-EN"/>
    <property type="match status" value="1"/>
</dbReference>
<keyword evidence="3" id="KW-0540">Nuclease</keyword>
<dbReference type="SUPFAM" id="SSF56219">
    <property type="entry name" value="DNase I-like"/>
    <property type="match status" value="1"/>
</dbReference>